<evidence type="ECO:0000313" key="2">
    <source>
        <dbReference type="Proteomes" id="UP000590412"/>
    </source>
</evidence>
<proteinExistence type="predicted"/>
<dbReference type="Proteomes" id="UP000590412">
    <property type="component" value="Unassembled WGS sequence"/>
</dbReference>
<evidence type="ECO:0000313" key="1">
    <source>
        <dbReference type="EMBL" id="KAF6058979.1"/>
    </source>
</evidence>
<dbReference type="Gene3D" id="3.80.10.10">
    <property type="entry name" value="Ribonuclease Inhibitor"/>
    <property type="match status" value="1"/>
</dbReference>
<dbReference type="AlphaFoldDB" id="A0A8X7TD11"/>
<name>A0A8X7TD11_CANPA</name>
<gene>
    <name evidence="1" type="ORF">FOB60_000561</name>
</gene>
<sequence length="416" mass="48306">MKHRSRYYKQTKSRGITKRYKRQDKFKEFVNKDVQSLETKYAIHGQSNLNFIDTQLTTGSYSWDRVTPSGLTQSKSSRALRSLRHLSAETIASQASKLSPELLATLPWSIWKIGWTMILATNTDSIQVYTLFLKNFGHLPDFKSHKAHIVDVRDETIAFTQIPQNRLHRVESLFSNILISEMIHNLAELKSFVIWDMSQQQSKMPKEEYFSIFNIPNLICVDLSNHDVDDVFLQHLGFCIGNSTKLNQLRMIKLSNTKVTPTGAMKFLDAISFQSCKLSYIQLDFKLDHKHWQLMDSGRMRIVQTMPMGLSLNALTRSETRSGTTSSRSCSPNQLVSKTPILDIFIAKELYNSHNMEEAWNLRNRSLKSNKNRTTFVYERSTFIDMSNIWESYTDEEKPQRQRKAIKTNAREFFSI</sequence>
<dbReference type="SUPFAM" id="SSF52047">
    <property type="entry name" value="RNI-like"/>
    <property type="match status" value="1"/>
</dbReference>
<comment type="caution">
    <text evidence="1">The sequence shown here is derived from an EMBL/GenBank/DDBJ whole genome shotgun (WGS) entry which is preliminary data.</text>
</comment>
<accession>A0A8X7TD11</accession>
<reference evidence="1" key="1">
    <citation type="submission" date="2020-03" db="EMBL/GenBank/DDBJ databases">
        <title>FDA dAtabase for Regulatory Grade micrObial Sequences (FDA-ARGOS): Supporting development and validation of Infectious Disease Dx tests.</title>
        <authorList>
            <person name="Campos J."/>
            <person name="Goldberg B."/>
            <person name="Tallon L."/>
            <person name="Sadzewicz L."/>
            <person name="Vavikolanu K."/>
            <person name="Mehta A."/>
            <person name="Aluvathingal J."/>
            <person name="Nadendla S."/>
            <person name="Nandy P."/>
            <person name="Geyer C."/>
            <person name="Yan Y."/>
            <person name="Sichtig H."/>
        </authorList>
    </citation>
    <scope>NUCLEOTIDE SEQUENCE [LARGE SCALE GENOMIC DNA]</scope>
    <source>
        <strain evidence="1">FDAARGOS_652</strain>
    </source>
</reference>
<organism evidence="1 2">
    <name type="scientific">Candida parapsilosis</name>
    <name type="common">Yeast</name>
    <dbReference type="NCBI Taxonomy" id="5480"/>
    <lineage>
        <taxon>Eukaryota</taxon>
        <taxon>Fungi</taxon>
        <taxon>Dikarya</taxon>
        <taxon>Ascomycota</taxon>
        <taxon>Saccharomycotina</taxon>
        <taxon>Pichiomycetes</taxon>
        <taxon>Debaryomycetaceae</taxon>
        <taxon>Candida/Lodderomyces clade</taxon>
        <taxon>Candida</taxon>
    </lineage>
</organism>
<dbReference type="EMBL" id="JABWAB010000001">
    <property type="protein sequence ID" value="KAF6058979.1"/>
    <property type="molecule type" value="Genomic_DNA"/>
</dbReference>
<dbReference type="InterPro" id="IPR032675">
    <property type="entry name" value="LRR_dom_sf"/>
</dbReference>
<protein>
    <submittedName>
        <fullName evidence="1">Uncharacterized protein</fullName>
    </submittedName>
</protein>